<dbReference type="GO" id="GO:0005829">
    <property type="term" value="C:cytosol"/>
    <property type="evidence" value="ECO:0007669"/>
    <property type="project" value="TreeGrafter"/>
</dbReference>
<protein>
    <submittedName>
        <fullName evidence="4">SAP family cell cycle dependent phosphatase-associated protein</fullName>
    </submittedName>
</protein>
<dbReference type="PANTHER" id="PTHR12634:SF8">
    <property type="entry name" value="FIERY MOUNTAIN, ISOFORM D"/>
    <property type="match status" value="1"/>
</dbReference>
<feature type="region of interest" description="Disordered" evidence="3">
    <location>
        <begin position="616"/>
        <end position="733"/>
    </location>
</feature>
<feature type="compositionally biased region" description="Basic and acidic residues" evidence="3">
    <location>
        <begin position="979"/>
        <end position="991"/>
    </location>
</feature>
<feature type="region of interest" description="Disordered" evidence="3">
    <location>
        <begin position="453"/>
        <end position="488"/>
    </location>
</feature>
<comment type="similarity">
    <text evidence="1">Belongs to the SAPS family.</text>
</comment>
<dbReference type="GO" id="GO:0005634">
    <property type="term" value="C:nucleus"/>
    <property type="evidence" value="ECO:0007669"/>
    <property type="project" value="TreeGrafter"/>
</dbReference>
<feature type="compositionally biased region" description="Polar residues" evidence="3">
    <location>
        <begin position="945"/>
        <end position="963"/>
    </location>
</feature>
<feature type="compositionally biased region" description="Polar residues" evidence="3">
    <location>
        <begin position="1182"/>
        <end position="1194"/>
    </location>
</feature>
<feature type="compositionally biased region" description="Acidic residues" evidence="3">
    <location>
        <begin position="464"/>
        <end position="481"/>
    </location>
</feature>
<feature type="compositionally biased region" description="Acidic residues" evidence="3">
    <location>
        <begin position="893"/>
        <end position="907"/>
    </location>
</feature>
<feature type="compositionally biased region" description="Acidic residues" evidence="3">
    <location>
        <begin position="629"/>
        <end position="639"/>
    </location>
</feature>
<dbReference type="InterPro" id="IPR007587">
    <property type="entry name" value="SAPS"/>
</dbReference>
<accession>A0A0F7SGP9</accession>
<feature type="region of interest" description="Disordered" evidence="3">
    <location>
        <begin position="157"/>
        <end position="180"/>
    </location>
</feature>
<reference evidence="4" key="1">
    <citation type="submission" date="2014-08" db="EMBL/GenBank/DDBJ databases">
        <authorList>
            <person name="Sharma Rahul"/>
            <person name="Thines Marco"/>
        </authorList>
    </citation>
    <scope>NUCLEOTIDE SEQUENCE</scope>
</reference>
<evidence type="ECO:0000313" key="4">
    <source>
        <dbReference type="EMBL" id="CDZ96509.1"/>
    </source>
</evidence>
<dbReference type="AlphaFoldDB" id="A0A0F7SGP9"/>
<evidence type="ECO:0000256" key="2">
    <source>
        <dbReference type="ARBA" id="ARBA00023306"/>
    </source>
</evidence>
<feature type="compositionally biased region" description="Basic and acidic residues" evidence="3">
    <location>
        <begin position="640"/>
        <end position="678"/>
    </location>
</feature>
<proteinExistence type="inferred from homology"/>
<sequence>MSFWRFVNQTGSNFEALLTREPPPTLEELLEDTELLTECKTQNAKLIEILGREDHVKGLLGWVTKNMDPLEDRVGESEEEEKRRQKFPNLATEVLCSDVYSILDTCLSDPAEYLTPFWEKAIGPVPIQASSSSSQPVGSPSSVSSIVDVDLTTDGSQTALSSSTIDHPPSPPPVEQPTVKDTLDEDTSMDIFVEDATDGSKAGEKNEREIVYGMWCRVNSVFLGKKTAEILAFIKSQPRIIERLLGKLDSPAIVDLFFRLIQCEEIPEGHGVIDWLASERLVERLTSLLHPKHYPTYHDTATDLLKGIITMSAPAPGPFNPNLNGNPNSSQDGPMSEGGVATMKNNLLIRQLVNAQTVDKLVAYMFRPSGSETPTGSPKKHKESVASMRAIENELPGFPPVYPPCTDPEIALTSSLTSTIAVFIELIRKNNTDYSEPHLFHVVRNALMARSSARATDKTMSTDGADDENGTLDEHDDDAEEAREQQDLEDTMERINKEIGIVHLGNLLNVFTENIGGFQHLINQPRTSNEAAPTTTGPSVPLTLERFRIIELYAELLHCSNMVILNRPAGSGPVYNENGHLLEGLAGLDKLSTALSRAENEGADDRSIRDQLQASHELPISCSSSDAPLDIDDEDDDDGDDHRPHIHDDEEEEGRLNDGKVGSEHDGNDKVDELRDSKMLSPEPEVDANGEPSSTRPTIEEKTNGRPQSVDLSTQGPVPMDSSSAEETRKKDVLEEQLSPGDVLKQAFINHHLLAALVDMFFAFPLNNFLHTVVYDVLQQVLSGKLDQGLNKQLVISLFCDAQLIEKILTGQKLNDASPTRLGFMGHLVLIAEDSIRFLSQCPEDLLQTLTSSFDQEAWLTFVEGPYSEAKKKDNMVMGGGKPVAAHLTDEAGTGEDTESDEDEEIGDSMNDRMGNGDAGTRLNFSQGFGFDSSNMEEDGEGGETAQQFSRYLAQQMTSGNSDRQFESSSDDDDDDDHDWMVDNHPFDRNPSRSQAFSSNEPFVNAGNGFDDDDEAWGSFQSTSTGFSNNGGDDPFGDDFAAPTSSNSEALAALEWNDATFQREFRDIDSEDEESTTTKIRIPDADDEEDEDDDVSNGARGRSIAISNQAGSSGSGWNAFGSSFSRSPSGSPSSSTSSSSSYNNPRTVSPRAIALNSGSSHLSSSPSNSTSFSPSSPNLLSHTTNMSLSSSPSTRLPAGAAAIFTPMSAISPPDPSLLEATDIDRPLGPGVGKGVRRVSFGKGRSGGFLEKMGVDGKRIRVPQDEIALAVEFDSDGSSSS</sequence>
<feature type="region of interest" description="Disordered" evidence="3">
    <location>
        <begin position="872"/>
        <end position="1195"/>
    </location>
</feature>
<feature type="compositionally biased region" description="Polar residues" evidence="3">
    <location>
        <begin position="705"/>
        <end position="725"/>
    </location>
</feature>
<evidence type="ECO:0000256" key="1">
    <source>
        <dbReference type="ARBA" id="ARBA00006180"/>
    </source>
</evidence>
<name>A0A0F7SGP9_PHARH</name>
<dbReference type="PANTHER" id="PTHR12634">
    <property type="entry name" value="SIT4 YEAST -ASSOCIATING PROTEIN-RELATED"/>
    <property type="match status" value="1"/>
</dbReference>
<feature type="compositionally biased region" description="Low complexity" evidence="3">
    <location>
        <begin position="1120"/>
        <end position="1141"/>
    </location>
</feature>
<feature type="compositionally biased region" description="Polar residues" evidence="3">
    <location>
        <begin position="1019"/>
        <end position="1028"/>
    </location>
</feature>
<feature type="compositionally biased region" description="Polar residues" evidence="3">
    <location>
        <begin position="992"/>
        <end position="1002"/>
    </location>
</feature>
<feature type="compositionally biased region" description="Acidic residues" evidence="3">
    <location>
        <begin position="969"/>
        <end position="978"/>
    </location>
</feature>
<dbReference type="GO" id="GO:0019903">
    <property type="term" value="F:protein phosphatase binding"/>
    <property type="evidence" value="ECO:0007669"/>
    <property type="project" value="InterPro"/>
</dbReference>
<evidence type="ECO:0000256" key="3">
    <source>
        <dbReference type="SAM" id="MobiDB-lite"/>
    </source>
</evidence>
<dbReference type="Pfam" id="PF04499">
    <property type="entry name" value="SAPS"/>
    <property type="match status" value="1"/>
</dbReference>
<dbReference type="EMBL" id="LN483144">
    <property type="protein sequence ID" value="CDZ96509.1"/>
    <property type="molecule type" value="Genomic_DNA"/>
</dbReference>
<feature type="compositionally biased region" description="Acidic residues" evidence="3">
    <location>
        <begin position="1085"/>
        <end position="1095"/>
    </location>
</feature>
<feature type="compositionally biased region" description="Low complexity" evidence="3">
    <location>
        <begin position="1156"/>
        <end position="1181"/>
    </location>
</feature>
<feature type="compositionally biased region" description="Polar residues" evidence="3">
    <location>
        <begin position="1105"/>
        <end position="1116"/>
    </location>
</feature>
<organism evidence="4">
    <name type="scientific">Phaffia rhodozyma</name>
    <name type="common">Yeast</name>
    <name type="synonym">Xanthophyllomyces dendrorhous</name>
    <dbReference type="NCBI Taxonomy" id="264483"/>
    <lineage>
        <taxon>Eukaryota</taxon>
        <taxon>Fungi</taxon>
        <taxon>Dikarya</taxon>
        <taxon>Basidiomycota</taxon>
        <taxon>Agaricomycotina</taxon>
        <taxon>Tremellomycetes</taxon>
        <taxon>Cystofilobasidiales</taxon>
        <taxon>Mrakiaceae</taxon>
        <taxon>Phaffia</taxon>
    </lineage>
</organism>
<dbReference type="GO" id="GO:0019888">
    <property type="term" value="F:protein phosphatase regulator activity"/>
    <property type="evidence" value="ECO:0007669"/>
    <property type="project" value="TreeGrafter"/>
</dbReference>
<feature type="compositionally biased region" description="Low complexity" evidence="3">
    <location>
        <begin position="1030"/>
        <end position="1043"/>
    </location>
</feature>
<keyword evidence="2" id="KW-0131">Cell cycle</keyword>